<protein>
    <recommendedName>
        <fullName evidence="8">Arf/Sar family protein</fullName>
    </recommendedName>
</protein>
<dbReference type="EMBL" id="CP143790">
    <property type="protein sequence ID" value="WVN90490.1"/>
    <property type="molecule type" value="Genomic_DNA"/>
</dbReference>
<keyword evidence="1 3" id="KW-0547">Nucleotide-binding</keyword>
<dbReference type="InterPro" id="IPR027417">
    <property type="entry name" value="P-loop_NTPase"/>
</dbReference>
<dbReference type="GO" id="GO:0003924">
    <property type="term" value="F:GTPase activity"/>
    <property type="evidence" value="ECO:0007669"/>
    <property type="project" value="InterPro"/>
</dbReference>
<keyword evidence="4" id="KW-0479">Metal-binding</keyword>
<dbReference type="SUPFAM" id="SSF52540">
    <property type="entry name" value="P-loop containing nucleoside triphosphate hydrolases"/>
    <property type="match status" value="1"/>
</dbReference>
<evidence type="ECO:0000256" key="3">
    <source>
        <dbReference type="PIRSR" id="PIRSR606689-1"/>
    </source>
</evidence>
<feature type="binding site" evidence="3">
    <location>
        <begin position="133"/>
        <end position="136"/>
    </location>
    <ligand>
        <name>GTP</name>
        <dbReference type="ChEBI" id="CHEBI:37565"/>
    </ligand>
</feature>
<dbReference type="RefSeq" id="XP_066071190.1">
    <property type="nucleotide sequence ID" value="XM_066215093.1"/>
</dbReference>
<reference evidence="6" key="3">
    <citation type="submission" date="2024-01" db="EMBL/GenBank/DDBJ databases">
        <authorList>
            <person name="Coelho M.A."/>
            <person name="David-Palma M."/>
            <person name="Shea T."/>
            <person name="Sun S."/>
            <person name="Cuomo C.A."/>
            <person name="Heitman J."/>
        </authorList>
    </citation>
    <scope>NUCLEOTIDE SEQUENCE</scope>
    <source>
        <strain evidence="6">CBS 7841</strain>
    </source>
</reference>
<dbReference type="GO" id="GO:0005525">
    <property type="term" value="F:GTP binding"/>
    <property type="evidence" value="ECO:0007669"/>
    <property type="project" value="UniProtKB-KW"/>
</dbReference>
<evidence type="ECO:0000256" key="2">
    <source>
        <dbReference type="ARBA" id="ARBA00023134"/>
    </source>
</evidence>
<reference evidence="6" key="2">
    <citation type="journal article" date="2022" name="Elife">
        <title>Obligate sexual reproduction of a homothallic fungus closely related to the Cryptococcus pathogenic species complex.</title>
        <authorList>
            <person name="Passer A.R."/>
            <person name="Clancey S.A."/>
            <person name="Shea T."/>
            <person name="David-Palma M."/>
            <person name="Averette A.F."/>
            <person name="Boekhout T."/>
            <person name="Porcel B.M."/>
            <person name="Nowrousian M."/>
            <person name="Cuomo C.A."/>
            <person name="Sun S."/>
            <person name="Heitman J."/>
            <person name="Coelho M.A."/>
        </authorList>
    </citation>
    <scope>NUCLEOTIDE SEQUENCE</scope>
    <source>
        <strain evidence="6">CBS 7841</strain>
    </source>
</reference>
<proteinExistence type="predicted"/>
<dbReference type="PRINTS" id="PR00328">
    <property type="entry name" value="SAR1GTPBP"/>
</dbReference>
<keyword evidence="7" id="KW-1185">Reference proteome</keyword>
<dbReference type="GeneID" id="91089935"/>
<dbReference type="GO" id="GO:0006886">
    <property type="term" value="P:intracellular protein transport"/>
    <property type="evidence" value="ECO:0007669"/>
    <property type="project" value="TreeGrafter"/>
</dbReference>
<evidence type="ECO:0000313" key="7">
    <source>
        <dbReference type="Proteomes" id="UP000094043"/>
    </source>
</evidence>
<dbReference type="PANTHER" id="PTHR45909">
    <property type="entry name" value="ADP-RIBOSYLATION FACTOR-RELATED PROTEIN 1"/>
    <property type="match status" value="1"/>
</dbReference>
<dbReference type="KEGG" id="cdep:91089935"/>
<dbReference type="PROSITE" id="PS51417">
    <property type="entry name" value="ARF"/>
    <property type="match status" value="1"/>
</dbReference>
<dbReference type="SMART" id="SM00177">
    <property type="entry name" value="ARF"/>
    <property type="match status" value="1"/>
</dbReference>
<keyword evidence="2 3" id="KW-0342">GTP-binding</keyword>
<reference evidence="6" key="1">
    <citation type="submission" date="2016-06" db="EMBL/GenBank/DDBJ databases">
        <authorList>
            <person name="Cuomo C."/>
            <person name="Litvintseva A."/>
            <person name="Heitman J."/>
            <person name="Chen Y."/>
            <person name="Sun S."/>
            <person name="Springer D."/>
            <person name="Dromer F."/>
            <person name="Young S."/>
            <person name="Zeng Q."/>
            <person name="Chapman S."/>
            <person name="Gujja S."/>
            <person name="Saif S."/>
            <person name="Birren B."/>
        </authorList>
    </citation>
    <scope>NUCLEOTIDE SEQUENCE</scope>
    <source>
        <strain evidence="6">CBS 7841</strain>
    </source>
</reference>
<evidence type="ECO:0000313" key="6">
    <source>
        <dbReference type="EMBL" id="WVN90490.1"/>
    </source>
</evidence>
<feature type="compositionally biased region" description="Basic and acidic residues" evidence="5">
    <location>
        <begin position="181"/>
        <end position="191"/>
    </location>
</feature>
<evidence type="ECO:0000256" key="1">
    <source>
        <dbReference type="ARBA" id="ARBA00022741"/>
    </source>
</evidence>
<feature type="compositionally biased region" description="Basic and acidic residues" evidence="5">
    <location>
        <begin position="158"/>
        <end position="173"/>
    </location>
</feature>
<name>A0AAJ8M2U6_9TREE</name>
<evidence type="ECO:0008006" key="8">
    <source>
        <dbReference type="Google" id="ProtNLM"/>
    </source>
</evidence>
<dbReference type="Gene3D" id="3.40.50.300">
    <property type="entry name" value="P-loop containing nucleotide triphosphate hydrolases"/>
    <property type="match status" value="1"/>
</dbReference>
<dbReference type="InterPro" id="IPR024156">
    <property type="entry name" value="Small_GTPase_ARF"/>
</dbReference>
<feature type="binding site" evidence="4">
    <location>
        <position position="55"/>
    </location>
    <ligand>
        <name>Mg(2+)</name>
        <dbReference type="ChEBI" id="CHEBI:18420"/>
    </ligand>
</feature>
<sequence>MYHLIKGLHEYLTRREEYSVVIIGLDNAGKTTMLEKIKTMYNPTPGMPPEKIGPTVGQNIGKISLPSTTLHFYDLGGQRDIRSIWEKYYDECHAVVFVLDATDQARLSETWEVFDEVLNSPRLLNLPLLLLANKQDSPTSLSVAEIRESFEAWQRSLSNRESDSSPKAAEYKGKGQQLETSARKSNEWDDGGAKAERMASLDVMGASALEGTGIRDAVNWLYIRVQNARKIEARLTSKIYSYQGQQASVNAIAACYLDSLVKSCFSESISNLRSEVTDGSMAYGNDPNAVMYWEISLRKQVSVDEMDKTIVKIHRITTNVLDKD</sequence>
<organism evidence="6 7">
    <name type="scientific">Cryptococcus depauperatus CBS 7841</name>
    <dbReference type="NCBI Taxonomy" id="1295531"/>
    <lineage>
        <taxon>Eukaryota</taxon>
        <taxon>Fungi</taxon>
        <taxon>Dikarya</taxon>
        <taxon>Basidiomycota</taxon>
        <taxon>Agaricomycotina</taxon>
        <taxon>Tremellomycetes</taxon>
        <taxon>Tremellales</taxon>
        <taxon>Cryptococcaceae</taxon>
        <taxon>Cryptococcus</taxon>
    </lineage>
</organism>
<evidence type="ECO:0000256" key="4">
    <source>
        <dbReference type="PIRSR" id="PIRSR606689-2"/>
    </source>
</evidence>
<feature type="binding site" evidence="3">
    <location>
        <position position="77"/>
    </location>
    <ligand>
        <name>GTP</name>
        <dbReference type="ChEBI" id="CHEBI:37565"/>
    </ligand>
</feature>
<feature type="binding site" evidence="3">
    <location>
        <begin position="24"/>
        <end position="31"/>
    </location>
    <ligand>
        <name>GTP</name>
        <dbReference type="ChEBI" id="CHEBI:37565"/>
    </ligand>
</feature>
<dbReference type="GO" id="GO:0043001">
    <property type="term" value="P:Golgi to plasma membrane protein transport"/>
    <property type="evidence" value="ECO:0007669"/>
    <property type="project" value="TreeGrafter"/>
</dbReference>
<dbReference type="FunFam" id="3.40.50.300:FF:001692">
    <property type="entry name" value="Unplaced genomic scaffold supercont2.18, whole genome shotgun sequence"/>
    <property type="match status" value="1"/>
</dbReference>
<dbReference type="Pfam" id="PF00025">
    <property type="entry name" value="Arf"/>
    <property type="match status" value="1"/>
</dbReference>
<dbReference type="InterPro" id="IPR005225">
    <property type="entry name" value="Small_GTP-bd"/>
</dbReference>
<dbReference type="GO" id="GO:0034067">
    <property type="term" value="P:protein localization to Golgi apparatus"/>
    <property type="evidence" value="ECO:0007669"/>
    <property type="project" value="TreeGrafter"/>
</dbReference>
<dbReference type="PANTHER" id="PTHR45909:SF1">
    <property type="entry name" value="ADP-RIBOSYLATION FACTOR-RELATED PROTEIN 1"/>
    <property type="match status" value="1"/>
</dbReference>
<dbReference type="Proteomes" id="UP000094043">
    <property type="component" value="Chromosome 7"/>
</dbReference>
<feature type="region of interest" description="Disordered" evidence="5">
    <location>
        <begin position="157"/>
        <end position="191"/>
    </location>
</feature>
<dbReference type="GO" id="GO:0005794">
    <property type="term" value="C:Golgi apparatus"/>
    <property type="evidence" value="ECO:0007669"/>
    <property type="project" value="TreeGrafter"/>
</dbReference>
<dbReference type="GO" id="GO:0046872">
    <property type="term" value="F:metal ion binding"/>
    <property type="evidence" value="ECO:0007669"/>
    <property type="project" value="UniProtKB-KW"/>
</dbReference>
<keyword evidence="4" id="KW-0460">Magnesium</keyword>
<dbReference type="InterPro" id="IPR006689">
    <property type="entry name" value="Small_GTPase_ARF/SAR"/>
</dbReference>
<dbReference type="NCBIfam" id="TIGR00231">
    <property type="entry name" value="small_GTP"/>
    <property type="match status" value="1"/>
</dbReference>
<dbReference type="AlphaFoldDB" id="A0AAJ8M2U6"/>
<accession>A0AAJ8M2U6</accession>
<dbReference type="SMART" id="SM00178">
    <property type="entry name" value="SAR"/>
    <property type="match status" value="1"/>
</dbReference>
<gene>
    <name evidence="6" type="ORF">L203_105726</name>
</gene>
<feature type="binding site" evidence="4">
    <location>
        <position position="31"/>
    </location>
    <ligand>
        <name>Mg(2+)</name>
        <dbReference type="ChEBI" id="CHEBI:18420"/>
    </ligand>
</feature>
<evidence type="ECO:0000256" key="5">
    <source>
        <dbReference type="SAM" id="MobiDB-lite"/>
    </source>
</evidence>